<protein>
    <submittedName>
        <fullName evidence="2">NmrA family transcriptional regulator</fullName>
    </submittedName>
</protein>
<feature type="domain" description="NmrA-like" evidence="1">
    <location>
        <begin position="2"/>
        <end position="249"/>
    </location>
</feature>
<dbReference type="Gene3D" id="3.40.50.720">
    <property type="entry name" value="NAD(P)-binding Rossmann-like Domain"/>
    <property type="match status" value="1"/>
</dbReference>
<dbReference type="Pfam" id="PF05368">
    <property type="entry name" value="NmrA"/>
    <property type="match status" value="1"/>
</dbReference>
<accession>A0ABQ4FJ82</accession>
<dbReference type="InterPro" id="IPR052718">
    <property type="entry name" value="NmrA-type_oxidoreductase"/>
</dbReference>
<reference evidence="2 3" key="1">
    <citation type="submission" date="2021-01" db="EMBL/GenBank/DDBJ databases">
        <title>Whole genome shotgun sequence of Microbispora amethystogenes NBRC 101907.</title>
        <authorList>
            <person name="Komaki H."/>
            <person name="Tamura T."/>
        </authorList>
    </citation>
    <scope>NUCLEOTIDE SEQUENCE [LARGE SCALE GENOMIC DNA]</scope>
    <source>
        <strain evidence="2 3">NBRC 101907</strain>
    </source>
</reference>
<dbReference type="PANTHER" id="PTHR47129">
    <property type="entry name" value="QUINONE OXIDOREDUCTASE 2"/>
    <property type="match status" value="1"/>
</dbReference>
<evidence type="ECO:0000259" key="1">
    <source>
        <dbReference type="Pfam" id="PF05368"/>
    </source>
</evidence>
<dbReference type="SUPFAM" id="SSF51735">
    <property type="entry name" value="NAD(P)-binding Rossmann-fold domains"/>
    <property type="match status" value="1"/>
</dbReference>
<dbReference type="EMBL" id="BOOB01000039">
    <property type="protein sequence ID" value="GIH34818.1"/>
    <property type="molecule type" value="Genomic_DNA"/>
</dbReference>
<dbReference type="Gene3D" id="3.90.25.10">
    <property type="entry name" value="UDP-galactose 4-epimerase, domain 1"/>
    <property type="match status" value="1"/>
</dbReference>
<dbReference type="RefSeq" id="WP_204287603.1">
    <property type="nucleotide sequence ID" value="NZ_BAABEJ010000012.1"/>
</dbReference>
<organism evidence="2 3">
    <name type="scientific">Microbispora amethystogenes</name>
    <dbReference type="NCBI Taxonomy" id="1427754"/>
    <lineage>
        <taxon>Bacteria</taxon>
        <taxon>Bacillati</taxon>
        <taxon>Actinomycetota</taxon>
        <taxon>Actinomycetes</taxon>
        <taxon>Streptosporangiales</taxon>
        <taxon>Streptosporangiaceae</taxon>
        <taxon>Microbispora</taxon>
    </lineage>
</organism>
<dbReference type="CDD" id="cd05269">
    <property type="entry name" value="TMR_SDR_a"/>
    <property type="match status" value="1"/>
</dbReference>
<dbReference type="PANTHER" id="PTHR47129:SF1">
    <property type="entry name" value="NMRA-LIKE DOMAIN-CONTAINING PROTEIN"/>
    <property type="match status" value="1"/>
</dbReference>
<dbReference type="InterPro" id="IPR036291">
    <property type="entry name" value="NAD(P)-bd_dom_sf"/>
</dbReference>
<dbReference type="Proteomes" id="UP000651728">
    <property type="component" value="Unassembled WGS sequence"/>
</dbReference>
<sequence length="282" mass="29390">MIIVTGATGQLGRLVVEHLLARVPAERIGVSVREPEKGQDLADRGVRVRRGDFDDPASLAYAFEGAARVLIVSGPADAAPHRTAIEAATAAGAGRVLYTSHMGANPASLFLPMPSHVETEQDLRASGVPFTALRNGFYADTIVRVIGQGLRSGEIVAPADGPVSWTAHTDLAEAAAVALTEEGRLDGVTPPLTGPEALDLADIAVIASELTGREVVRVTVPDDDWVAGMVSRGVPEGQARFLLGMYEASRQGEFAEVGAALGDLLGRKPTAFRDVLAAALAT</sequence>
<evidence type="ECO:0000313" key="2">
    <source>
        <dbReference type="EMBL" id="GIH34818.1"/>
    </source>
</evidence>
<proteinExistence type="predicted"/>
<name>A0ABQ4FJ82_9ACTN</name>
<gene>
    <name evidence="2" type="ORF">Mam01_49820</name>
</gene>
<evidence type="ECO:0000313" key="3">
    <source>
        <dbReference type="Proteomes" id="UP000651728"/>
    </source>
</evidence>
<dbReference type="InterPro" id="IPR008030">
    <property type="entry name" value="NmrA-like"/>
</dbReference>
<comment type="caution">
    <text evidence="2">The sequence shown here is derived from an EMBL/GenBank/DDBJ whole genome shotgun (WGS) entry which is preliminary data.</text>
</comment>
<keyword evidence="3" id="KW-1185">Reference proteome</keyword>